<accession>A0A6J5ZXB6</accession>
<dbReference type="AlphaFoldDB" id="A0A6J5ZXB6"/>
<keyword evidence="2" id="KW-0808">Transferase</keyword>
<evidence type="ECO:0000256" key="3">
    <source>
        <dbReference type="ARBA" id="ARBA00022960"/>
    </source>
</evidence>
<evidence type="ECO:0000313" key="7">
    <source>
        <dbReference type="EMBL" id="CAB4346012.1"/>
    </source>
</evidence>
<dbReference type="GO" id="GO:0071972">
    <property type="term" value="F:peptidoglycan L,D-transpeptidase activity"/>
    <property type="evidence" value="ECO:0007669"/>
    <property type="project" value="TreeGrafter"/>
</dbReference>
<evidence type="ECO:0000256" key="1">
    <source>
        <dbReference type="ARBA" id="ARBA00004752"/>
    </source>
</evidence>
<dbReference type="GO" id="GO:0016740">
    <property type="term" value="F:transferase activity"/>
    <property type="evidence" value="ECO:0007669"/>
    <property type="project" value="UniProtKB-KW"/>
</dbReference>
<feature type="domain" description="L,D-TPase catalytic" evidence="6">
    <location>
        <begin position="31"/>
        <end position="135"/>
    </location>
</feature>
<keyword evidence="3" id="KW-0133">Cell shape</keyword>
<dbReference type="Pfam" id="PF03734">
    <property type="entry name" value="YkuD"/>
    <property type="match status" value="1"/>
</dbReference>
<dbReference type="EMBL" id="CAESAO010000120">
    <property type="protein sequence ID" value="CAB4346012.1"/>
    <property type="molecule type" value="Genomic_DNA"/>
</dbReference>
<dbReference type="UniPathway" id="UPA00219"/>
<evidence type="ECO:0000256" key="2">
    <source>
        <dbReference type="ARBA" id="ARBA00022679"/>
    </source>
</evidence>
<evidence type="ECO:0000256" key="5">
    <source>
        <dbReference type="ARBA" id="ARBA00023316"/>
    </source>
</evidence>
<dbReference type="GO" id="GO:0008360">
    <property type="term" value="P:regulation of cell shape"/>
    <property type="evidence" value="ECO:0007669"/>
    <property type="project" value="UniProtKB-KW"/>
</dbReference>
<dbReference type="SUPFAM" id="SSF141523">
    <property type="entry name" value="L,D-transpeptidase catalytic domain-like"/>
    <property type="match status" value="1"/>
</dbReference>
<evidence type="ECO:0000259" key="6">
    <source>
        <dbReference type="PROSITE" id="PS52029"/>
    </source>
</evidence>
<dbReference type="GO" id="GO:0018104">
    <property type="term" value="P:peptidoglycan-protein cross-linking"/>
    <property type="evidence" value="ECO:0007669"/>
    <property type="project" value="TreeGrafter"/>
</dbReference>
<gene>
    <name evidence="7" type="ORF">UFOPK3522_01234</name>
</gene>
<dbReference type="InterPro" id="IPR005490">
    <property type="entry name" value="LD_TPept_cat_dom"/>
</dbReference>
<protein>
    <submittedName>
        <fullName evidence="7">Unannotated protein</fullName>
    </submittedName>
</protein>
<reference evidence="7" key="1">
    <citation type="submission" date="2020-05" db="EMBL/GenBank/DDBJ databases">
        <authorList>
            <person name="Chiriac C."/>
            <person name="Salcher M."/>
            <person name="Ghai R."/>
            <person name="Kavagutti S V."/>
        </authorList>
    </citation>
    <scope>NUCLEOTIDE SEQUENCE</scope>
</reference>
<dbReference type="CDD" id="cd16913">
    <property type="entry name" value="YkuD_like"/>
    <property type="match status" value="1"/>
</dbReference>
<sequence length="137" mass="15596">MARNYVATSEVFSRLARGWGRFKVRYRDHGRHVEGDMTHQVLALIEHGKAVRIYPMSSGKSSTPTILGKFTVYMKEPGTNSHGMIFSSYFIRGYAIHGYVDVPVYPASHGCLRIPPPEAISVYNWIHVGTRVDTYYR</sequence>
<organism evidence="7">
    <name type="scientific">freshwater metagenome</name>
    <dbReference type="NCBI Taxonomy" id="449393"/>
    <lineage>
        <taxon>unclassified sequences</taxon>
        <taxon>metagenomes</taxon>
        <taxon>ecological metagenomes</taxon>
    </lineage>
</organism>
<dbReference type="GO" id="GO:0071555">
    <property type="term" value="P:cell wall organization"/>
    <property type="evidence" value="ECO:0007669"/>
    <property type="project" value="UniProtKB-KW"/>
</dbReference>
<dbReference type="PROSITE" id="PS52029">
    <property type="entry name" value="LD_TPASE"/>
    <property type="match status" value="1"/>
</dbReference>
<name>A0A6J5ZXB6_9ZZZZ</name>
<dbReference type="InterPro" id="IPR038063">
    <property type="entry name" value="Transpep_catalytic_dom"/>
</dbReference>
<evidence type="ECO:0000256" key="4">
    <source>
        <dbReference type="ARBA" id="ARBA00022984"/>
    </source>
</evidence>
<dbReference type="PANTHER" id="PTHR30582">
    <property type="entry name" value="L,D-TRANSPEPTIDASE"/>
    <property type="match status" value="1"/>
</dbReference>
<keyword evidence="4" id="KW-0573">Peptidoglycan synthesis</keyword>
<keyword evidence="5" id="KW-0961">Cell wall biogenesis/degradation</keyword>
<proteinExistence type="predicted"/>
<dbReference type="InterPro" id="IPR050979">
    <property type="entry name" value="LD-transpeptidase"/>
</dbReference>
<dbReference type="Gene3D" id="2.40.440.10">
    <property type="entry name" value="L,D-transpeptidase catalytic domain-like"/>
    <property type="match status" value="1"/>
</dbReference>
<dbReference type="PANTHER" id="PTHR30582:SF2">
    <property type="entry name" value="L,D-TRANSPEPTIDASE YCIB-RELATED"/>
    <property type="match status" value="1"/>
</dbReference>
<dbReference type="GO" id="GO:0005576">
    <property type="term" value="C:extracellular region"/>
    <property type="evidence" value="ECO:0007669"/>
    <property type="project" value="TreeGrafter"/>
</dbReference>
<comment type="pathway">
    <text evidence="1">Cell wall biogenesis; peptidoglycan biosynthesis.</text>
</comment>